<organism evidence="10 11">
    <name type="scientific">Microctonus aethiopoides</name>
    <dbReference type="NCBI Taxonomy" id="144406"/>
    <lineage>
        <taxon>Eukaryota</taxon>
        <taxon>Metazoa</taxon>
        <taxon>Ecdysozoa</taxon>
        <taxon>Arthropoda</taxon>
        <taxon>Hexapoda</taxon>
        <taxon>Insecta</taxon>
        <taxon>Pterygota</taxon>
        <taxon>Neoptera</taxon>
        <taxon>Endopterygota</taxon>
        <taxon>Hymenoptera</taxon>
        <taxon>Apocrita</taxon>
        <taxon>Ichneumonoidea</taxon>
        <taxon>Braconidae</taxon>
        <taxon>Euphorinae</taxon>
        <taxon>Microctonus</taxon>
    </lineage>
</organism>
<evidence type="ECO:0000256" key="6">
    <source>
        <dbReference type="ARBA" id="ARBA00023163"/>
    </source>
</evidence>
<dbReference type="AlphaFoldDB" id="A0AA39C4Y7"/>
<evidence type="ECO:0000256" key="2">
    <source>
        <dbReference type="ARBA" id="ARBA00022473"/>
    </source>
</evidence>
<reference evidence="10" key="2">
    <citation type="submission" date="2023-03" db="EMBL/GenBank/DDBJ databases">
        <authorList>
            <person name="Inwood S.N."/>
            <person name="Skelly J.G."/>
            <person name="Guhlin J."/>
            <person name="Harrop T.W.R."/>
            <person name="Goldson S.G."/>
            <person name="Dearden P.K."/>
        </authorList>
    </citation>
    <scope>NUCLEOTIDE SEQUENCE</scope>
    <source>
        <strain evidence="10">Irish</strain>
        <tissue evidence="10">Whole body</tissue>
    </source>
</reference>
<keyword evidence="2" id="KW-0217">Developmental protein</keyword>
<dbReference type="PANTHER" id="PTHR19290">
    <property type="entry name" value="BASIC HELIX-LOOP-HELIX PROTEIN NEUROGENIN-RELATED"/>
    <property type="match status" value="1"/>
</dbReference>
<dbReference type="Pfam" id="PF00010">
    <property type="entry name" value="HLH"/>
    <property type="match status" value="1"/>
</dbReference>
<gene>
    <name evidence="10" type="ORF">PV328_011574</name>
</gene>
<feature type="compositionally biased region" description="Low complexity" evidence="8">
    <location>
        <begin position="157"/>
        <end position="168"/>
    </location>
</feature>
<reference evidence="10" key="1">
    <citation type="journal article" date="2023" name="bioRxiv">
        <title>Scaffold-level genome assemblies of two parasitoid biocontrol wasps reveal the parthenogenesis mechanism and an associated novel virus.</title>
        <authorList>
            <person name="Inwood S."/>
            <person name="Skelly J."/>
            <person name="Guhlin J."/>
            <person name="Harrop T."/>
            <person name="Goldson S."/>
            <person name="Dearden P."/>
        </authorList>
    </citation>
    <scope>NUCLEOTIDE SEQUENCE</scope>
    <source>
        <strain evidence="10">Irish</strain>
        <tissue evidence="10">Whole body</tissue>
    </source>
</reference>
<evidence type="ECO:0000256" key="3">
    <source>
        <dbReference type="ARBA" id="ARBA00022782"/>
    </source>
</evidence>
<dbReference type="GO" id="GO:0070888">
    <property type="term" value="F:E-box binding"/>
    <property type="evidence" value="ECO:0007669"/>
    <property type="project" value="TreeGrafter"/>
</dbReference>
<dbReference type="GO" id="GO:0005634">
    <property type="term" value="C:nucleus"/>
    <property type="evidence" value="ECO:0007669"/>
    <property type="project" value="UniProtKB-SubCell"/>
</dbReference>
<dbReference type="FunFam" id="4.10.280.10:FF:000025">
    <property type="entry name" value="protein atonal homolog 7"/>
    <property type="match status" value="1"/>
</dbReference>
<dbReference type="GO" id="GO:0046982">
    <property type="term" value="F:protein heterodimerization activity"/>
    <property type="evidence" value="ECO:0007669"/>
    <property type="project" value="UniProtKB-ARBA"/>
</dbReference>
<dbReference type="PANTHER" id="PTHR19290:SF169">
    <property type="entry name" value="PROTEIN ATONAL"/>
    <property type="match status" value="1"/>
</dbReference>
<dbReference type="Gene3D" id="4.10.280.10">
    <property type="entry name" value="Helix-loop-helix DNA-binding domain"/>
    <property type="match status" value="1"/>
</dbReference>
<evidence type="ECO:0000256" key="4">
    <source>
        <dbReference type="ARBA" id="ARBA00022902"/>
    </source>
</evidence>
<keyword evidence="4" id="KW-0524">Neurogenesis</keyword>
<feature type="domain" description="BHLH" evidence="9">
    <location>
        <begin position="265"/>
        <end position="317"/>
    </location>
</feature>
<keyword evidence="6" id="KW-0804">Transcription</keyword>
<comment type="caution">
    <text evidence="10">The sequence shown here is derived from an EMBL/GenBank/DDBJ whole genome shotgun (WGS) entry which is preliminary data.</text>
</comment>
<evidence type="ECO:0000313" key="11">
    <source>
        <dbReference type="Proteomes" id="UP001168990"/>
    </source>
</evidence>
<accession>A0AA39C4Y7</accession>
<feature type="compositionally biased region" description="Low complexity" evidence="8">
    <location>
        <begin position="212"/>
        <end position="224"/>
    </location>
</feature>
<evidence type="ECO:0000256" key="7">
    <source>
        <dbReference type="ARBA" id="ARBA00023242"/>
    </source>
</evidence>
<keyword evidence="7" id="KW-0539">Nucleus</keyword>
<dbReference type="InterPro" id="IPR050359">
    <property type="entry name" value="bHLH_transcription_factors"/>
</dbReference>
<dbReference type="GO" id="GO:0000981">
    <property type="term" value="F:DNA-binding transcription factor activity, RNA polymerase II-specific"/>
    <property type="evidence" value="ECO:0007669"/>
    <property type="project" value="TreeGrafter"/>
</dbReference>
<feature type="compositionally biased region" description="Acidic residues" evidence="8">
    <location>
        <begin position="169"/>
        <end position="201"/>
    </location>
</feature>
<dbReference type="InterPro" id="IPR011598">
    <property type="entry name" value="bHLH_dom"/>
</dbReference>
<dbReference type="GO" id="GO:0045944">
    <property type="term" value="P:positive regulation of transcription by RNA polymerase II"/>
    <property type="evidence" value="ECO:0007669"/>
    <property type="project" value="TreeGrafter"/>
</dbReference>
<evidence type="ECO:0000259" key="9">
    <source>
        <dbReference type="PROSITE" id="PS50888"/>
    </source>
</evidence>
<protein>
    <recommendedName>
        <fullName evidence="9">BHLH domain-containing protein</fullName>
    </recommendedName>
</protein>
<dbReference type="GO" id="GO:0016360">
    <property type="term" value="P:sensory organ precursor cell fate determination"/>
    <property type="evidence" value="ECO:0007669"/>
    <property type="project" value="UniProtKB-ARBA"/>
</dbReference>
<dbReference type="SMART" id="SM00353">
    <property type="entry name" value="HLH"/>
    <property type="match status" value="1"/>
</dbReference>
<comment type="subcellular location">
    <subcellularLocation>
        <location evidence="1">Nucleus</location>
    </subcellularLocation>
</comment>
<dbReference type="EMBL" id="JAQQBS010001425">
    <property type="protein sequence ID" value="KAK0157887.1"/>
    <property type="molecule type" value="Genomic_DNA"/>
</dbReference>
<dbReference type="InterPro" id="IPR036638">
    <property type="entry name" value="HLH_DNA-bd_sf"/>
</dbReference>
<dbReference type="Proteomes" id="UP001168990">
    <property type="component" value="Unassembled WGS sequence"/>
</dbReference>
<feature type="region of interest" description="Disordered" evidence="8">
    <location>
        <begin position="100"/>
        <end position="258"/>
    </location>
</feature>
<dbReference type="SUPFAM" id="SSF47459">
    <property type="entry name" value="HLH, helix-loop-helix DNA-binding domain"/>
    <property type="match status" value="1"/>
</dbReference>
<dbReference type="GO" id="GO:0061564">
    <property type="term" value="P:axon development"/>
    <property type="evidence" value="ECO:0007669"/>
    <property type="project" value="TreeGrafter"/>
</dbReference>
<evidence type="ECO:0000256" key="1">
    <source>
        <dbReference type="ARBA" id="ARBA00004123"/>
    </source>
</evidence>
<evidence type="ECO:0000313" key="10">
    <source>
        <dbReference type="EMBL" id="KAK0157887.1"/>
    </source>
</evidence>
<sequence>MELQEMFRYGYMFPSHDENQPTYLELSDYTYLKEKSALLPPVNSVLTIQPRCILYNNNTYENWEAPSEPENHRSISLSTKTSVNSGITRPVLMAINKTIKQRHNQNQRTLHHYERQLIRRRNTRNNPTRNRQSILQVHVKLSEVDNVHNGDNDYNVEDGNAGNNNNENDVTDDEDDADDDDDDDDEDNDIEVEGSVNDEGDDNRIDEKLSSRRSVTSNSSSLISDRTEMDLESDGGSGGVSGDGISDNGDPRRRGKYVSSTVVKKRRLAANARERRRMQNLNKAFDRLRTYLPSLGNDRQLSKYETLQMAQSYITALYDLLQ</sequence>
<keyword evidence="11" id="KW-1185">Reference proteome</keyword>
<evidence type="ECO:0000256" key="8">
    <source>
        <dbReference type="SAM" id="MobiDB-lite"/>
    </source>
</evidence>
<dbReference type="PROSITE" id="PS50888">
    <property type="entry name" value="BHLH"/>
    <property type="match status" value="1"/>
</dbReference>
<evidence type="ECO:0000256" key="5">
    <source>
        <dbReference type="ARBA" id="ARBA00023015"/>
    </source>
</evidence>
<proteinExistence type="predicted"/>
<feature type="compositionally biased region" description="Basic and acidic residues" evidence="8">
    <location>
        <begin position="140"/>
        <end position="151"/>
    </location>
</feature>
<keyword evidence="3" id="KW-0221">Differentiation</keyword>
<name>A0AA39C4Y7_9HYME</name>
<keyword evidence="5" id="KW-0805">Transcription regulation</keyword>